<dbReference type="InterPro" id="IPR027417">
    <property type="entry name" value="P-loop_NTPase"/>
</dbReference>
<accession>A0A845GDN2</accession>
<dbReference type="EMBL" id="WWCX01000001">
    <property type="protein sequence ID" value="MYM92384.1"/>
    <property type="molecule type" value="Genomic_DNA"/>
</dbReference>
<comment type="caution">
    <text evidence="1">The sequence shown here is derived from an EMBL/GenBank/DDBJ whole genome shotgun (WGS) entry which is preliminary data.</text>
</comment>
<evidence type="ECO:0000313" key="1">
    <source>
        <dbReference type="EMBL" id="MYM92384.1"/>
    </source>
</evidence>
<evidence type="ECO:0000313" key="2">
    <source>
        <dbReference type="Proteomes" id="UP000447355"/>
    </source>
</evidence>
<reference evidence="1" key="1">
    <citation type="submission" date="2019-12" db="EMBL/GenBank/DDBJ databases">
        <title>Novel species isolated from a subtropical stream in China.</title>
        <authorList>
            <person name="Lu H."/>
        </authorList>
    </citation>
    <scope>NUCLEOTIDE SEQUENCE [LARGE SCALE GENOMIC DNA]</scope>
    <source>
        <strain evidence="1">FT81W</strain>
    </source>
</reference>
<dbReference type="SUPFAM" id="SSF52540">
    <property type="entry name" value="P-loop containing nucleoside triphosphate hydrolases"/>
    <property type="match status" value="1"/>
</dbReference>
<organism evidence="1 2">
    <name type="scientific">Duganella vulcania</name>
    <dbReference type="NCBI Taxonomy" id="2692166"/>
    <lineage>
        <taxon>Bacteria</taxon>
        <taxon>Pseudomonadati</taxon>
        <taxon>Pseudomonadota</taxon>
        <taxon>Betaproteobacteria</taxon>
        <taxon>Burkholderiales</taxon>
        <taxon>Oxalobacteraceae</taxon>
        <taxon>Telluria group</taxon>
        <taxon>Duganella</taxon>
    </lineage>
</organism>
<dbReference type="RefSeq" id="WP_161081656.1">
    <property type="nucleotide sequence ID" value="NZ_WWCX01000001.1"/>
</dbReference>
<name>A0A845GDN2_9BURK</name>
<sequence length="248" mass="26665">MDRIATTPDDISKLKKAAKLRVRSTPNLNHAQALEDVAKEAGYQHWKHVTQCVSPAVVESPLASLTCRALITEQSRLRRQEMIVIVGRAGSGKTVRAYDYALNALREGLAVHVLDIGRSYQKLVEAVGGTLLSVGADGSVNTQVLGDTDLLVVDMDNVARGNPNPLPSENELTAPFLACAPGLLIVDEIHHIDRSFAGSDGVRRLVSAYIEGGGSVLLLAQELPEVEPSIPEKVPKGVHRAMVRLSTL</sequence>
<dbReference type="AlphaFoldDB" id="A0A845GDN2"/>
<protein>
    <submittedName>
        <fullName evidence="1">Uncharacterized protein</fullName>
    </submittedName>
</protein>
<proteinExistence type="predicted"/>
<dbReference type="Gene3D" id="3.40.50.300">
    <property type="entry name" value="P-loop containing nucleotide triphosphate hydrolases"/>
    <property type="match status" value="1"/>
</dbReference>
<gene>
    <name evidence="1" type="ORF">GTP90_00750</name>
</gene>
<dbReference type="Proteomes" id="UP000447355">
    <property type="component" value="Unassembled WGS sequence"/>
</dbReference>